<feature type="transmembrane region" description="Helical" evidence="2">
    <location>
        <begin position="5"/>
        <end position="23"/>
    </location>
</feature>
<proteinExistence type="predicted"/>
<dbReference type="PANTHER" id="PTHR43298">
    <property type="entry name" value="MULTIDRUG RESISTANCE PROTEIN NORM-RELATED"/>
    <property type="match status" value="1"/>
</dbReference>
<sequence>MIRQGLWVSGILFIPGAAILWHLEEILLLTGQLPELARMAGQYMAYFLWALFPELTTSVFLLAFTAMDRAGTGAIIMWFAVAINALLDYLLIFGNFGFPAMGMAGAGLASVIAYGSAHMIFFTLLSFYRFFSSATVFRRAWRPKRKMLGRILRLGWPKALEMALKSGLFSVLALLAGWFGVVAVAAHTIAFQVAMLAGMVIPVSIASAVTTRMGAADGRKDYSGMWTILNSGIFLLLLFILPPVVALKLFSPWIVMVFVGAELKAQALVSLAAPLVVLVAFFILVDSLRTVVGYALNGLSDMKVPTPIAGLAYWGIGLPAGMVLAFVMDLGVLGLWWGLTLGMTVAAVAYLARFRSLIRRFSSATETG</sequence>
<dbReference type="GO" id="GO:0042910">
    <property type="term" value="F:xenobiotic transmembrane transporter activity"/>
    <property type="evidence" value="ECO:0007669"/>
    <property type="project" value="InterPro"/>
</dbReference>
<reference evidence="4" key="1">
    <citation type="submission" date="2019-02" db="EMBL/GenBank/DDBJ databases">
        <authorList>
            <person name="Gruber-Vodicka R. H."/>
            <person name="Seah K. B. B."/>
        </authorList>
    </citation>
    <scope>NUCLEOTIDE SEQUENCE</scope>
    <source>
        <strain evidence="4">BECK_BZ163</strain>
        <strain evidence="5">BECK_BZ164</strain>
        <strain evidence="3">BECK_BZ165</strain>
    </source>
</reference>
<feature type="transmembrane region" description="Helical" evidence="2">
    <location>
        <begin position="43"/>
        <end position="64"/>
    </location>
</feature>
<name>A0A450TG96_9GAMM</name>
<accession>A0A450TG96</accession>
<evidence type="ECO:0000256" key="1">
    <source>
        <dbReference type="ARBA" id="ARBA00022448"/>
    </source>
</evidence>
<dbReference type="AlphaFoldDB" id="A0A450TG96"/>
<feature type="transmembrane region" description="Helical" evidence="2">
    <location>
        <begin position="265"/>
        <end position="285"/>
    </location>
</feature>
<evidence type="ECO:0000313" key="5">
    <source>
        <dbReference type="EMBL" id="VFK11788.1"/>
    </source>
</evidence>
<evidence type="ECO:0000313" key="4">
    <source>
        <dbReference type="EMBL" id="VFJ66226.1"/>
    </source>
</evidence>
<dbReference type="InterPro" id="IPR002528">
    <property type="entry name" value="MATE_fam"/>
</dbReference>
<evidence type="ECO:0000256" key="2">
    <source>
        <dbReference type="SAM" id="Phobius"/>
    </source>
</evidence>
<feature type="transmembrane region" description="Helical" evidence="2">
    <location>
        <begin position="76"/>
        <end position="98"/>
    </location>
</feature>
<keyword evidence="2" id="KW-0812">Transmembrane</keyword>
<dbReference type="InterPro" id="IPR050222">
    <property type="entry name" value="MATE_MdtK"/>
</dbReference>
<dbReference type="Pfam" id="PF01554">
    <property type="entry name" value="MatE"/>
    <property type="match status" value="2"/>
</dbReference>
<feature type="transmembrane region" description="Helical" evidence="2">
    <location>
        <begin position="222"/>
        <end position="245"/>
    </location>
</feature>
<dbReference type="EMBL" id="CAADFA010000238">
    <property type="protein sequence ID" value="VFJ59065.1"/>
    <property type="molecule type" value="Genomic_DNA"/>
</dbReference>
<feature type="transmembrane region" description="Helical" evidence="2">
    <location>
        <begin position="334"/>
        <end position="352"/>
    </location>
</feature>
<dbReference type="PANTHER" id="PTHR43298:SF2">
    <property type="entry name" value="FMN_FAD EXPORTER YEEO-RELATED"/>
    <property type="match status" value="1"/>
</dbReference>
<feature type="transmembrane region" description="Helical" evidence="2">
    <location>
        <begin position="162"/>
        <end position="183"/>
    </location>
</feature>
<dbReference type="NCBIfam" id="TIGR00797">
    <property type="entry name" value="matE"/>
    <property type="match status" value="1"/>
</dbReference>
<keyword evidence="1" id="KW-0813">Transport</keyword>
<dbReference type="EMBL" id="CAADEZ010000406">
    <property type="protein sequence ID" value="VFJ66226.1"/>
    <property type="molecule type" value="Genomic_DNA"/>
</dbReference>
<feature type="transmembrane region" description="Helical" evidence="2">
    <location>
        <begin position="189"/>
        <end position="210"/>
    </location>
</feature>
<feature type="transmembrane region" description="Helical" evidence="2">
    <location>
        <begin position="306"/>
        <end position="328"/>
    </location>
</feature>
<evidence type="ECO:0000313" key="3">
    <source>
        <dbReference type="EMBL" id="VFJ59065.1"/>
    </source>
</evidence>
<keyword evidence="2" id="KW-1133">Transmembrane helix</keyword>
<keyword evidence="2" id="KW-0472">Membrane</keyword>
<gene>
    <name evidence="4" type="ORF">BECKFM1743A_GA0114220_104064</name>
    <name evidence="5" type="ORF">BECKFM1743B_GA0114221_102077</name>
    <name evidence="3" type="ORF">BECKFM1743C_GA0114222_102388</name>
</gene>
<dbReference type="GO" id="GO:0005886">
    <property type="term" value="C:plasma membrane"/>
    <property type="evidence" value="ECO:0007669"/>
    <property type="project" value="TreeGrafter"/>
</dbReference>
<dbReference type="EMBL" id="CAADFL010000207">
    <property type="protein sequence ID" value="VFK11788.1"/>
    <property type="molecule type" value="Genomic_DNA"/>
</dbReference>
<protein>
    <submittedName>
        <fullName evidence="4">Multidrug resistance protein, MATE family</fullName>
    </submittedName>
</protein>
<dbReference type="GO" id="GO:0015297">
    <property type="term" value="F:antiporter activity"/>
    <property type="evidence" value="ECO:0007669"/>
    <property type="project" value="InterPro"/>
</dbReference>
<organism evidence="4">
    <name type="scientific">Candidatus Kentrum sp. FM</name>
    <dbReference type="NCBI Taxonomy" id="2126340"/>
    <lineage>
        <taxon>Bacteria</taxon>
        <taxon>Pseudomonadati</taxon>
        <taxon>Pseudomonadota</taxon>
        <taxon>Gammaproteobacteria</taxon>
        <taxon>Candidatus Kentrum</taxon>
    </lineage>
</organism>
<feature type="transmembrane region" description="Helical" evidence="2">
    <location>
        <begin position="118"/>
        <end position="141"/>
    </location>
</feature>